<evidence type="ECO:0000259" key="3">
    <source>
        <dbReference type="Pfam" id="PF10536"/>
    </source>
</evidence>
<accession>A0A843TK47</accession>
<sequence length="1138" mass="130555">MQEIPAFPSQGQVRAFSWLVNLVNAITLDMRSFIGMWHLSFMVVLAKNMRDMWWGFDALGALIERWHPHTHTFVFQGFETSVLLEEVELFLGWQRCLEYDAATPLPPWEEILADIVRDKKDVLRMTKKNGIFLDRLAWWLIQHAREIGGEGATRGLTLCLAGVFLFPTSGDFILYEHVRVLSLLWSGQSLAPAVWMEAHLKFDFAEAQPTPSRIFLRSSVYCSRAWYEPEGEIKCVTAHLKSRDAWRDHLAFLVMDDFIVRPLFMRTIEFRARTREDRDLWLIGAGQMVVYQPHRCHCQLGIPRGIPTSFNGTDMIVTGKNERMMKKAIKTWKKYTVSKKVGLAVQETPEDIWQYEDFTDTICLKKGPKECAVRTECGGIGVHIDGRQDEVNVQVLSPTKRNEPLSGAAANWRRKKKRWRWLRWRKKKKWRWRMYRRGTRPKEETRRRRKHLDDPGQELGGNNGCRRVPVGVHRLAAKVNLTAMCRTSTVELDGDHWTPTGKDRMRSRVTWDLCWVWYRALPETQQAQIARMGFRHLLSVRPFHLDVPYLEALRERWEEDCKAFIMPWGHMIPTLEDVAYLKGLPVQGEPVVGLERRDYYDDIVELLGPEFVAGRRRPIRSILLGSLSEAVGLRGGRRGPLETLEEFSARARGLLDLEGRSEERCVRIFVSYLFGRLLFAMQSSQINCKFVLLLRDLAQAGRYAWGTAMLGHLFSLLPSSSQHSQSTGGFTPFLQIWGYTRFPMGRGTQVEGRQTMVPLMTRWEVAPDSRVTDRRAGDVRVALDHYPHEQVVWTPYAGEADASHPAVAAGRPLFDRHLLLLCLGTCEVLYLELVVRTLGWHQPAIEVPSLGREGHSHRRFFVEDRDWGADHGSTVAYWREGGEQVVQQRDLQDSSAYMEDYQARYAGRLRLDRRVMPESQAIRLLEGRLAEQEVELTRLRAEVRTLRAEQQRVRASHDAGASSSAQPARGDLAVCLQEALDRANERIQELEAERQAGGVATLQAQVEALRLDLSRMEGRMTAFRDSARDAEAEKIRAIEARVQAVADLEFLKNRVLKKRQEQQRQTQQEAAGRMGSVFGSLDDIVSLGDPSVGRGAGARPEASTATRPPVPDRRREREEEEVSSSRRPRPSEGERREE</sequence>
<evidence type="ECO:0000256" key="1">
    <source>
        <dbReference type="SAM" id="Coils"/>
    </source>
</evidence>
<dbReference type="PANTHER" id="PTHR46033:SF8">
    <property type="entry name" value="PROTEIN MAINTENANCE OF MERISTEMS-LIKE"/>
    <property type="match status" value="1"/>
</dbReference>
<dbReference type="EMBL" id="NMUH01000120">
    <property type="protein sequence ID" value="MQL72128.1"/>
    <property type="molecule type" value="Genomic_DNA"/>
</dbReference>
<feature type="coiled-coil region" evidence="1">
    <location>
        <begin position="922"/>
        <end position="1068"/>
    </location>
</feature>
<reference evidence="4" key="1">
    <citation type="submission" date="2017-07" db="EMBL/GenBank/DDBJ databases">
        <title>Taro Niue Genome Assembly and Annotation.</title>
        <authorList>
            <person name="Atibalentja N."/>
            <person name="Keating K."/>
            <person name="Fields C.J."/>
        </authorList>
    </citation>
    <scope>NUCLEOTIDE SEQUENCE</scope>
    <source>
        <strain evidence="4">Niue_2</strain>
        <tissue evidence="4">Leaf</tissue>
    </source>
</reference>
<protein>
    <recommendedName>
        <fullName evidence="3">Aminotransferase-like plant mobile domain-containing protein</fullName>
    </recommendedName>
</protein>
<comment type="caution">
    <text evidence="4">The sequence shown here is derived from an EMBL/GenBank/DDBJ whole genome shotgun (WGS) entry which is preliminary data.</text>
</comment>
<keyword evidence="5" id="KW-1185">Reference proteome</keyword>
<dbReference type="InterPro" id="IPR019557">
    <property type="entry name" value="AminoTfrase-like_pln_mobile"/>
</dbReference>
<evidence type="ECO:0000256" key="2">
    <source>
        <dbReference type="SAM" id="MobiDB-lite"/>
    </source>
</evidence>
<feature type="domain" description="Aminotransferase-like plant mobile" evidence="3">
    <location>
        <begin position="533"/>
        <end position="899"/>
    </location>
</feature>
<feature type="compositionally biased region" description="Basic and acidic residues" evidence="2">
    <location>
        <begin position="441"/>
        <end position="454"/>
    </location>
</feature>
<feature type="region of interest" description="Disordered" evidence="2">
    <location>
        <begin position="1081"/>
        <end position="1138"/>
    </location>
</feature>
<dbReference type="OrthoDB" id="1704833at2759"/>
<dbReference type="Proteomes" id="UP000652761">
    <property type="component" value="Unassembled WGS sequence"/>
</dbReference>
<feature type="region of interest" description="Disordered" evidence="2">
    <location>
        <begin position="441"/>
        <end position="460"/>
    </location>
</feature>
<dbReference type="InterPro" id="IPR044824">
    <property type="entry name" value="MAIN-like"/>
</dbReference>
<keyword evidence="1" id="KW-0175">Coiled coil</keyword>
<dbReference type="GO" id="GO:0010073">
    <property type="term" value="P:meristem maintenance"/>
    <property type="evidence" value="ECO:0007669"/>
    <property type="project" value="InterPro"/>
</dbReference>
<feature type="compositionally biased region" description="Basic and acidic residues" evidence="2">
    <location>
        <begin position="1129"/>
        <end position="1138"/>
    </location>
</feature>
<gene>
    <name evidence="4" type="ORF">Taro_004467</name>
</gene>
<evidence type="ECO:0000313" key="4">
    <source>
        <dbReference type="EMBL" id="MQL72128.1"/>
    </source>
</evidence>
<dbReference type="Pfam" id="PF10536">
    <property type="entry name" value="PMD"/>
    <property type="match status" value="1"/>
</dbReference>
<evidence type="ECO:0000313" key="5">
    <source>
        <dbReference type="Proteomes" id="UP000652761"/>
    </source>
</evidence>
<name>A0A843TK47_COLES</name>
<organism evidence="4 5">
    <name type="scientific">Colocasia esculenta</name>
    <name type="common">Wild taro</name>
    <name type="synonym">Arum esculentum</name>
    <dbReference type="NCBI Taxonomy" id="4460"/>
    <lineage>
        <taxon>Eukaryota</taxon>
        <taxon>Viridiplantae</taxon>
        <taxon>Streptophyta</taxon>
        <taxon>Embryophyta</taxon>
        <taxon>Tracheophyta</taxon>
        <taxon>Spermatophyta</taxon>
        <taxon>Magnoliopsida</taxon>
        <taxon>Liliopsida</taxon>
        <taxon>Araceae</taxon>
        <taxon>Aroideae</taxon>
        <taxon>Colocasieae</taxon>
        <taxon>Colocasia</taxon>
    </lineage>
</organism>
<dbReference type="AlphaFoldDB" id="A0A843TK47"/>
<proteinExistence type="predicted"/>
<dbReference type="PANTHER" id="PTHR46033">
    <property type="entry name" value="PROTEIN MAIN-LIKE 2"/>
    <property type="match status" value="1"/>
</dbReference>